<dbReference type="EMBL" id="GL376622">
    <property type="status" value="NOT_ANNOTATED_CDS"/>
    <property type="molecule type" value="Genomic_DNA"/>
</dbReference>
<comment type="similarity">
    <text evidence="2">Belongs to the FUN14 family.</text>
</comment>
<evidence type="ECO:0000259" key="6">
    <source>
        <dbReference type="PROSITE" id="PS50222"/>
    </source>
</evidence>
<keyword evidence="8" id="KW-1185">Reference proteome</keyword>
<dbReference type="InterPro" id="IPR018247">
    <property type="entry name" value="EF_Hand_1_Ca_BS"/>
</dbReference>
<feature type="domain" description="EF-hand" evidence="6">
    <location>
        <begin position="160"/>
        <end position="195"/>
    </location>
</feature>
<dbReference type="GO" id="GO:0016020">
    <property type="term" value="C:membrane"/>
    <property type="evidence" value="ECO:0007669"/>
    <property type="project" value="UniProtKB-SubCell"/>
</dbReference>
<dbReference type="AlphaFoldDB" id="K3WWZ6"/>
<dbReference type="VEuPathDB" id="FungiDB:PYU1_G009476"/>
<sequence length="217" mass="22679">MSIQRSQMLLMRPQIVKLSVRNSAASSGKKMHTQALALRLPSRSMAAGNKTTNIAITGAALAAGVIALANEAALSQEALFNIIDGKSGSGNGGNGKKDNEYVDWIIDQVAGRIGDITLGGGLGFCSGYALKQVGKVAAITIGGLFLLAQIASSKGYININWKKVEKDVITAVDPDGDGKITKNDFKIWLNQLLSMLKHNLPSSAGFTGGFVLGLSCS</sequence>
<protein>
    <recommendedName>
        <fullName evidence="6">EF-hand domain-containing protein</fullName>
    </recommendedName>
</protein>
<dbReference type="STRING" id="431595.K3WWZ6"/>
<organism evidence="7 8">
    <name type="scientific">Globisporangium ultimum (strain ATCC 200006 / CBS 805.95 / DAOM BR144)</name>
    <name type="common">Pythium ultimum</name>
    <dbReference type="NCBI Taxonomy" id="431595"/>
    <lineage>
        <taxon>Eukaryota</taxon>
        <taxon>Sar</taxon>
        <taxon>Stramenopiles</taxon>
        <taxon>Oomycota</taxon>
        <taxon>Peronosporomycetes</taxon>
        <taxon>Pythiales</taxon>
        <taxon>Pythiaceae</taxon>
        <taxon>Globisporangium</taxon>
    </lineage>
</organism>
<dbReference type="InParanoid" id="K3WWZ6"/>
<name>K3WWZ6_GLOUD</name>
<dbReference type="Pfam" id="PF04930">
    <property type="entry name" value="FUN14"/>
    <property type="match status" value="1"/>
</dbReference>
<reference evidence="7" key="3">
    <citation type="submission" date="2015-02" db="UniProtKB">
        <authorList>
            <consortium name="EnsemblProtists"/>
        </authorList>
    </citation>
    <scope>IDENTIFICATION</scope>
    <source>
        <strain evidence="7">DAOM BR144</strain>
    </source>
</reference>
<proteinExistence type="inferred from homology"/>
<evidence type="ECO:0000313" key="7">
    <source>
        <dbReference type="EnsemblProtists" id="PYU1_T009494"/>
    </source>
</evidence>
<evidence type="ECO:0000256" key="2">
    <source>
        <dbReference type="ARBA" id="ARBA00009160"/>
    </source>
</evidence>
<accession>K3WWZ6</accession>
<reference evidence="8" key="1">
    <citation type="journal article" date="2010" name="Genome Biol.">
        <title>Genome sequence of the necrotrophic plant pathogen Pythium ultimum reveals original pathogenicity mechanisms and effector repertoire.</title>
        <authorList>
            <person name="Levesque C.A."/>
            <person name="Brouwer H."/>
            <person name="Cano L."/>
            <person name="Hamilton J.P."/>
            <person name="Holt C."/>
            <person name="Huitema E."/>
            <person name="Raffaele S."/>
            <person name="Robideau G.P."/>
            <person name="Thines M."/>
            <person name="Win J."/>
            <person name="Zerillo M.M."/>
            <person name="Beakes G.W."/>
            <person name="Boore J.L."/>
            <person name="Busam D."/>
            <person name="Dumas B."/>
            <person name="Ferriera S."/>
            <person name="Fuerstenberg S.I."/>
            <person name="Gachon C.M."/>
            <person name="Gaulin E."/>
            <person name="Govers F."/>
            <person name="Grenville-Briggs L."/>
            <person name="Horner N."/>
            <person name="Hostetler J."/>
            <person name="Jiang R.H."/>
            <person name="Johnson J."/>
            <person name="Krajaejun T."/>
            <person name="Lin H."/>
            <person name="Meijer H.J."/>
            <person name="Moore B."/>
            <person name="Morris P."/>
            <person name="Phuntmart V."/>
            <person name="Puiu D."/>
            <person name="Shetty J."/>
            <person name="Stajich J.E."/>
            <person name="Tripathy S."/>
            <person name="Wawra S."/>
            <person name="van West P."/>
            <person name="Whitty B.R."/>
            <person name="Coutinho P.M."/>
            <person name="Henrissat B."/>
            <person name="Martin F."/>
            <person name="Thomas P.D."/>
            <person name="Tyler B.M."/>
            <person name="De Vries R.P."/>
            <person name="Kamoun S."/>
            <person name="Yandell M."/>
            <person name="Tisserat N."/>
            <person name="Buell C.R."/>
        </authorList>
    </citation>
    <scope>NUCLEOTIDE SEQUENCE</scope>
    <source>
        <strain evidence="8">DAOM:BR144</strain>
    </source>
</reference>
<evidence type="ECO:0000313" key="8">
    <source>
        <dbReference type="Proteomes" id="UP000019132"/>
    </source>
</evidence>
<comment type="subcellular location">
    <subcellularLocation>
        <location evidence="1">Membrane</location>
    </subcellularLocation>
</comment>
<keyword evidence="4" id="KW-1133">Transmembrane helix</keyword>
<dbReference type="OMA" id="YININWG"/>
<dbReference type="InterPro" id="IPR007014">
    <property type="entry name" value="FUN14"/>
</dbReference>
<evidence type="ECO:0000256" key="1">
    <source>
        <dbReference type="ARBA" id="ARBA00004370"/>
    </source>
</evidence>
<dbReference type="GO" id="GO:0005509">
    <property type="term" value="F:calcium ion binding"/>
    <property type="evidence" value="ECO:0007669"/>
    <property type="project" value="InterPro"/>
</dbReference>
<evidence type="ECO:0000256" key="5">
    <source>
        <dbReference type="ARBA" id="ARBA00023136"/>
    </source>
</evidence>
<keyword evidence="5" id="KW-0472">Membrane</keyword>
<dbReference type="PANTHER" id="PTHR21346:SF10">
    <property type="entry name" value="TRANSMEMBRANE PROTEIN"/>
    <property type="match status" value="1"/>
</dbReference>
<evidence type="ECO:0000256" key="4">
    <source>
        <dbReference type="ARBA" id="ARBA00022989"/>
    </source>
</evidence>
<dbReference type="PROSITE" id="PS50222">
    <property type="entry name" value="EF_HAND_2"/>
    <property type="match status" value="1"/>
</dbReference>
<dbReference type="PANTHER" id="PTHR21346">
    <property type="entry name" value="FUN14 DOMAIN CONTAINING"/>
    <property type="match status" value="1"/>
</dbReference>
<keyword evidence="3" id="KW-0812">Transmembrane</keyword>
<reference evidence="8" key="2">
    <citation type="submission" date="2010-04" db="EMBL/GenBank/DDBJ databases">
        <authorList>
            <person name="Buell R."/>
            <person name="Hamilton J."/>
            <person name="Hostetler J."/>
        </authorList>
    </citation>
    <scope>NUCLEOTIDE SEQUENCE [LARGE SCALE GENOMIC DNA]</scope>
    <source>
        <strain evidence="8">DAOM:BR144</strain>
    </source>
</reference>
<dbReference type="eggNOG" id="KOG4099">
    <property type="taxonomic scope" value="Eukaryota"/>
</dbReference>
<dbReference type="Proteomes" id="UP000019132">
    <property type="component" value="Unassembled WGS sequence"/>
</dbReference>
<dbReference type="InterPro" id="IPR002048">
    <property type="entry name" value="EF_hand_dom"/>
</dbReference>
<dbReference type="HOGENOM" id="CLU_1216847_0_0_1"/>
<evidence type="ECO:0000256" key="3">
    <source>
        <dbReference type="ARBA" id="ARBA00022692"/>
    </source>
</evidence>
<dbReference type="EnsemblProtists" id="PYU1_T009494">
    <property type="protein sequence ID" value="PYU1_T009494"/>
    <property type="gene ID" value="PYU1_G009476"/>
</dbReference>
<dbReference type="PROSITE" id="PS00018">
    <property type="entry name" value="EF_HAND_1"/>
    <property type="match status" value="1"/>
</dbReference>